<protein>
    <submittedName>
        <fullName evidence="4">Tetratricopeptide repeat-containing protein</fullName>
    </submittedName>
</protein>
<dbReference type="OrthoDB" id="9766710at2"/>
<dbReference type="InterPro" id="IPR011990">
    <property type="entry name" value="TPR-like_helical_dom_sf"/>
</dbReference>
<dbReference type="SMART" id="SM00257">
    <property type="entry name" value="LysM"/>
    <property type="match status" value="1"/>
</dbReference>
<feature type="repeat" description="TPR" evidence="1">
    <location>
        <begin position="486"/>
        <end position="519"/>
    </location>
</feature>
<keyword evidence="1" id="KW-0802">TPR repeat</keyword>
<dbReference type="InterPro" id="IPR019734">
    <property type="entry name" value="TPR_rpt"/>
</dbReference>
<feature type="chain" id="PRO_5017268027" evidence="2">
    <location>
        <begin position="26"/>
        <end position="673"/>
    </location>
</feature>
<dbReference type="SUPFAM" id="SSF54106">
    <property type="entry name" value="LysM domain"/>
    <property type="match status" value="1"/>
</dbReference>
<dbReference type="EMBL" id="FORF01000001">
    <property type="protein sequence ID" value="SFI36505.1"/>
    <property type="molecule type" value="Genomic_DNA"/>
</dbReference>
<dbReference type="SUPFAM" id="SSF81901">
    <property type="entry name" value="HCP-like"/>
    <property type="match status" value="1"/>
</dbReference>
<gene>
    <name evidence="4" type="ORF">SAMN03080618_00251</name>
</gene>
<accession>A0A1I3HL88</accession>
<keyword evidence="2" id="KW-0732">Signal</keyword>
<evidence type="ECO:0000256" key="1">
    <source>
        <dbReference type="PROSITE-ProRule" id="PRU00339"/>
    </source>
</evidence>
<evidence type="ECO:0000313" key="4">
    <source>
        <dbReference type="EMBL" id="SFI36505.1"/>
    </source>
</evidence>
<dbReference type="Gene3D" id="1.25.40.10">
    <property type="entry name" value="Tetratricopeptide repeat domain"/>
    <property type="match status" value="2"/>
</dbReference>
<dbReference type="STRING" id="1121003.SAMN03080618_00251"/>
<dbReference type="PROSITE" id="PS51782">
    <property type="entry name" value="LYSM"/>
    <property type="match status" value="1"/>
</dbReference>
<dbReference type="RefSeq" id="WP_091517676.1">
    <property type="nucleotide sequence ID" value="NZ_FORF01000001.1"/>
</dbReference>
<dbReference type="AlphaFoldDB" id="A0A1I3HL88"/>
<feature type="signal peptide" evidence="2">
    <location>
        <begin position="1"/>
        <end position="25"/>
    </location>
</feature>
<reference evidence="5" key="1">
    <citation type="submission" date="2016-10" db="EMBL/GenBank/DDBJ databases">
        <authorList>
            <person name="Varghese N."/>
            <person name="Submissions S."/>
        </authorList>
    </citation>
    <scope>NUCLEOTIDE SEQUENCE [LARGE SCALE GENOMIC DNA]</scope>
    <source>
        <strain evidence="5">DSM 21857</strain>
    </source>
</reference>
<evidence type="ECO:0000259" key="3">
    <source>
        <dbReference type="PROSITE" id="PS51782"/>
    </source>
</evidence>
<keyword evidence="5" id="KW-1185">Reference proteome</keyword>
<feature type="repeat" description="TPR" evidence="1">
    <location>
        <begin position="345"/>
        <end position="378"/>
    </location>
</feature>
<organism evidence="4 5">
    <name type="scientific">Aquamicrobium aerolatum DSM 21857</name>
    <dbReference type="NCBI Taxonomy" id="1121003"/>
    <lineage>
        <taxon>Bacteria</taxon>
        <taxon>Pseudomonadati</taxon>
        <taxon>Pseudomonadota</taxon>
        <taxon>Alphaproteobacteria</taxon>
        <taxon>Hyphomicrobiales</taxon>
        <taxon>Phyllobacteriaceae</taxon>
        <taxon>Aerobium</taxon>
    </lineage>
</organism>
<sequence length="673" mass="73569">MRLRTGSWFVAAGLAAGVSLSSAFAATGPEEQAAKVSSLSGAYLAARIADSDNDLPAAIAYYRRAMVFDPDNQGVQQSLMLGLISQGDFDEALPLAEKLKEAPEVERFSRVALAVDAFRKKDFSNAEYLLKLALGSDLDRLITGIMTGWAKQGGGDSAGALAAIDALEGPEWYELFLSYHRALIAEQAGNDSVARKAYDETAENLSAGGAAPETYLRALEAYAGYLVRKDDRKGALAVLDKADEFAPGRLTVQVLRNQIDKGAKAPAIVANAQEGAAEILLNLATALNRSGGESFVRLYLQYANALRPRSDAILIQLAGVAEQQRDAETAIAEYEKIPDSSPMKAVAELQLGLNLADLERYDEAIEHLKSSLAEDPDDMRAYQALGGVYARQENYRAAADLFDVAVSRIDEPERTDWNVFYQRGIAYERLKEWDKAEPNFRKALELFPDQPQVLNYLGYSWVDMNINLEEGLDLIRRAVELRPSDGYIVDSLGWAYYKLGRFDEAVSELQRAVGLMPADPVLNDHLGDAYWRVGRKLEATFQWRHTLQLEPDDKVKADAENKLKQGLGPVEERAASETVEAPETAAATVVPVPELPEATETGAQAVPEPVVIEPAAAERRTHVVAPGQSLWSIAVEKLGDGHRYREILGLNPSLRGDPGRIMPGQELVLPPEN</sequence>
<dbReference type="InterPro" id="IPR018392">
    <property type="entry name" value="LysM"/>
</dbReference>
<feature type="domain" description="LysM" evidence="3">
    <location>
        <begin position="620"/>
        <end position="669"/>
    </location>
</feature>
<dbReference type="SUPFAM" id="SSF48452">
    <property type="entry name" value="TPR-like"/>
    <property type="match status" value="1"/>
</dbReference>
<dbReference type="InterPro" id="IPR036779">
    <property type="entry name" value="LysM_dom_sf"/>
</dbReference>
<evidence type="ECO:0000313" key="5">
    <source>
        <dbReference type="Proteomes" id="UP000242763"/>
    </source>
</evidence>
<dbReference type="Pfam" id="PF00515">
    <property type="entry name" value="TPR_1"/>
    <property type="match status" value="1"/>
</dbReference>
<proteinExistence type="predicted"/>
<dbReference type="Pfam" id="PF13432">
    <property type="entry name" value="TPR_16"/>
    <property type="match status" value="2"/>
</dbReference>
<dbReference type="PANTHER" id="PTHR12558:SF13">
    <property type="entry name" value="CELL DIVISION CYCLE PROTEIN 27 HOMOLOG"/>
    <property type="match status" value="1"/>
</dbReference>
<dbReference type="Gene3D" id="3.10.350.10">
    <property type="entry name" value="LysM domain"/>
    <property type="match status" value="1"/>
</dbReference>
<dbReference type="SMART" id="SM00028">
    <property type="entry name" value="TPR"/>
    <property type="match status" value="7"/>
</dbReference>
<dbReference type="PROSITE" id="PS50005">
    <property type="entry name" value="TPR"/>
    <property type="match status" value="3"/>
</dbReference>
<evidence type="ECO:0000256" key="2">
    <source>
        <dbReference type="SAM" id="SignalP"/>
    </source>
</evidence>
<dbReference type="Proteomes" id="UP000242763">
    <property type="component" value="Unassembled WGS sequence"/>
</dbReference>
<feature type="repeat" description="TPR" evidence="1">
    <location>
        <begin position="417"/>
        <end position="450"/>
    </location>
</feature>
<name>A0A1I3HL88_9HYPH</name>
<dbReference type="CDD" id="cd00118">
    <property type="entry name" value="LysM"/>
    <property type="match status" value="1"/>
</dbReference>
<dbReference type="PANTHER" id="PTHR12558">
    <property type="entry name" value="CELL DIVISION CYCLE 16,23,27"/>
    <property type="match status" value="1"/>
</dbReference>